<dbReference type="PANTHER" id="PTHR30290">
    <property type="entry name" value="PERIPLASMIC BINDING COMPONENT OF ABC TRANSPORTER"/>
    <property type="match status" value="1"/>
</dbReference>
<organism evidence="7 8">
    <name type="scientific">Falsiroseomonas stagni DSM 19981</name>
    <dbReference type="NCBI Taxonomy" id="1123062"/>
    <lineage>
        <taxon>Bacteria</taxon>
        <taxon>Pseudomonadati</taxon>
        <taxon>Pseudomonadota</taxon>
        <taxon>Alphaproteobacteria</taxon>
        <taxon>Acetobacterales</taxon>
        <taxon>Roseomonadaceae</taxon>
        <taxon>Falsiroseomonas</taxon>
    </lineage>
</organism>
<dbReference type="AlphaFoldDB" id="A0A1I3XA17"/>
<evidence type="ECO:0000256" key="5">
    <source>
        <dbReference type="SAM" id="SignalP"/>
    </source>
</evidence>
<keyword evidence="3" id="KW-0813">Transport</keyword>
<gene>
    <name evidence="7" type="ORF">SAMN02745775_10172</name>
</gene>
<accession>A0A1I3XA17</accession>
<dbReference type="PIRSF" id="PIRSF002741">
    <property type="entry name" value="MppA"/>
    <property type="match status" value="1"/>
</dbReference>
<feature type="chain" id="PRO_5011727733" evidence="5">
    <location>
        <begin position="33"/>
        <end position="533"/>
    </location>
</feature>
<evidence type="ECO:0000256" key="2">
    <source>
        <dbReference type="ARBA" id="ARBA00005695"/>
    </source>
</evidence>
<dbReference type="EMBL" id="FOSQ01000001">
    <property type="protein sequence ID" value="SFK15841.1"/>
    <property type="molecule type" value="Genomic_DNA"/>
</dbReference>
<dbReference type="OrthoDB" id="9803988at2"/>
<dbReference type="Pfam" id="PF00496">
    <property type="entry name" value="SBP_bac_5"/>
    <property type="match status" value="1"/>
</dbReference>
<keyword evidence="4 5" id="KW-0732">Signal</keyword>
<protein>
    <submittedName>
        <fullName evidence="7">Peptide/nickel transport system substrate-binding protein</fullName>
    </submittedName>
</protein>
<dbReference type="GO" id="GO:0015833">
    <property type="term" value="P:peptide transport"/>
    <property type="evidence" value="ECO:0007669"/>
    <property type="project" value="TreeGrafter"/>
</dbReference>
<dbReference type="GO" id="GO:0043190">
    <property type="term" value="C:ATP-binding cassette (ABC) transporter complex"/>
    <property type="evidence" value="ECO:0007669"/>
    <property type="project" value="InterPro"/>
</dbReference>
<dbReference type="STRING" id="1123062.SAMN02745775_10172"/>
<dbReference type="Proteomes" id="UP000199473">
    <property type="component" value="Unassembled WGS sequence"/>
</dbReference>
<comment type="subcellular location">
    <subcellularLocation>
        <location evidence="1">Periplasm</location>
    </subcellularLocation>
</comment>
<dbReference type="Gene3D" id="3.10.105.10">
    <property type="entry name" value="Dipeptide-binding Protein, Domain 3"/>
    <property type="match status" value="1"/>
</dbReference>
<evidence type="ECO:0000256" key="1">
    <source>
        <dbReference type="ARBA" id="ARBA00004418"/>
    </source>
</evidence>
<reference evidence="7 8" key="1">
    <citation type="submission" date="2016-10" db="EMBL/GenBank/DDBJ databases">
        <authorList>
            <person name="de Groot N.N."/>
        </authorList>
    </citation>
    <scope>NUCLEOTIDE SEQUENCE [LARGE SCALE GENOMIC DNA]</scope>
    <source>
        <strain evidence="7 8">DSM 19981</strain>
    </source>
</reference>
<dbReference type="RefSeq" id="WP_092953813.1">
    <property type="nucleotide sequence ID" value="NZ_FOSQ01000001.1"/>
</dbReference>
<dbReference type="Gene3D" id="3.40.190.10">
    <property type="entry name" value="Periplasmic binding protein-like II"/>
    <property type="match status" value="1"/>
</dbReference>
<keyword evidence="8" id="KW-1185">Reference proteome</keyword>
<proteinExistence type="inferred from homology"/>
<feature type="signal peptide" evidence="5">
    <location>
        <begin position="1"/>
        <end position="32"/>
    </location>
</feature>
<dbReference type="CDD" id="cd08498">
    <property type="entry name" value="PBP2_NikA_DppA_OppA_like_2"/>
    <property type="match status" value="1"/>
</dbReference>
<dbReference type="InterPro" id="IPR000914">
    <property type="entry name" value="SBP_5_dom"/>
</dbReference>
<dbReference type="GO" id="GO:0030288">
    <property type="term" value="C:outer membrane-bounded periplasmic space"/>
    <property type="evidence" value="ECO:0007669"/>
    <property type="project" value="UniProtKB-ARBA"/>
</dbReference>
<dbReference type="InterPro" id="IPR030678">
    <property type="entry name" value="Peptide/Ni-bd"/>
</dbReference>
<name>A0A1I3XA17_9PROT</name>
<dbReference type="InterPro" id="IPR039424">
    <property type="entry name" value="SBP_5"/>
</dbReference>
<evidence type="ECO:0000313" key="8">
    <source>
        <dbReference type="Proteomes" id="UP000199473"/>
    </source>
</evidence>
<sequence>MTPPRPRPTSVLLAAATMAGLVATLAAPPAAARDITMGRVAEHAAIDPHFNNAGNDASTMRNIYDSLLNFDVNQAIGPSLAASWRVLDPLTWEIRLREGVRFHDGSPFTAEDVVFSLTRAKDVPNSPSSWARNVGDIATMTVVDPLTIRITSAVPTPLLLEQIGQVYIASRRAAQGATTADFNSGRAAIGTGPMRFVSWTPGDQMRLTRFDGHWRGPSEFERVTVRFITNPAARLSSLLSGGVDIIDGVPPGDVARLERERGIRVTSIVTPRMAYMALDSARDESPFVTDAEGRPMARNPLRDPRVRQAMSMMINREALVNTLLSGGGVPAGQIVPVGQGGYDPALAPMPFDVARARALLAEAGWPNGFGLTIHSSNNRFPQDAAMAQALGQMLARGGIRVNGVTTMPFNVYIGQATDQRFSAFLFAYNSASPHSADGLRGLLATRDLSRGLGGTNRGRYSNAEFDAALARALAAFDEEERNRLLVDATRIAMADQGIIPLLWQKSFWASRGDIEHAANMLDETSVRFARVVR</sequence>
<feature type="domain" description="Solute-binding protein family 5" evidence="6">
    <location>
        <begin position="76"/>
        <end position="444"/>
    </location>
</feature>
<evidence type="ECO:0000259" key="6">
    <source>
        <dbReference type="Pfam" id="PF00496"/>
    </source>
</evidence>
<dbReference type="GO" id="GO:1904680">
    <property type="term" value="F:peptide transmembrane transporter activity"/>
    <property type="evidence" value="ECO:0007669"/>
    <property type="project" value="TreeGrafter"/>
</dbReference>
<dbReference type="PANTHER" id="PTHR30290:SF9">
    <property type="entry name" value="OLIGOPEPTIDE-BINDING PROTEIN APPA"/>
    <property type="match status" value="1"/>
</dbReference>
<evidence type="ECO:0000256" key="3">
    <source>
        <dbReference type="ARBA" id="ARBA00022448"/>
    </source>
</evidence>
<evidence type="ECO:0000256" key="4">
    <source>
        <dbReference type="ARBA" id="ARBA00022729"/>
    </source>
</evidence>
<dbReference type="SUPFAM" id="SSF53850">
    <property type="entry name" value="Periplasmic binding protein-like II"/>
    <property type="match status" value="1"/>
</dbReference>
<evidence type="ECO:0000313" key="7">
    <source>
        <dbReference type="EMBL" id="SFK15841.1"/>
    </source>
</evidence>
<comment type="similarity">
    <text evidence="2">Belongs to the bacterial solute-binding protein 5 family.</text>
</comment>